<dbReference type="AlphaFoldDB" id="A0A067T1M3"/>
<dbReference type="Proteomes" id="UP000027222">
    <property type="component" value="Unassembled WGS sequence"/>
</dbReference>
<accession>A0A067T1M3</accession>
<sequence>MSVDLRECLVDNIRSSHLTNVQFFNVCDIPRMVFVNTGLKHLQLKSSGWKASQDFIQAQDKANTPVQAHSTSGLAPVYPRLESFRTDHSYPIEYFGDNTPGSYSVSPFSCLSTLSSTIKTPQDFTDCMKILNRTAGTIENLHIHFFYQIEAPPKPLDFKLFPRLHLLEILHWSHATLGRFEDGIHHILRLLDCPSTSNTLSSIRFTINISMASTYPQDGLFSSSGSPATELLALDNLLSGPKYSSVQTISFLFRIEFSARPVTPSEDTFIIEAVDCVKRVFSLTSKLGLLKIAVEVVESI</sequence>
<dbReference type="EMBL" id="KL142377">
    <property type="protein sequence ID" value="KDR77085.1"/>
    <property type="molecule type" value="Genomic_DNA"/>
</dbReference>
<proteinExistence type="predicted"/>
<gene>
    <name evidence="1" type="ORF">GALMADRAFT_428077</name>
</gene>
<keyword evidence="2" id="KW-1185">Reference proteome</keyword>
<organism evidence="1 2">
    <name type="scientific">Galerina marginata (strain CBS 339.88)</name>
    <dbReference type="NCBI Taxonomy" id="685588"/>
    <lineage>
        <taxon>Eukaryota</taxon>
        <taxon>Fungi</taxon>
        <taxon>Dikarya</taxon>
        <taxon>Basidiomycota</taxon>
        <taxon>Agaricomycotina</taxon>
        <taxon>Agaricomycetes</taxon>
        <taxon>Agaricomycetidae</taxon>
        <taxon>Agaricales</taxon>
        <taxon>Agaricineae</taxon>
        <taxon>Strophariaceae</taxon>
        <taxon>Galerina</taxon>
    </lineage>
</organism>
<evidence type="ECO:0000313" key="1">
    <source>
        <dbReference type="EMBL" id="KDR77085.1"/>
    </source>
</evidence>
<reference evidence="2" key="1">
    <citation type="journal article" date="2014" name="Proc. Natl. Acad. Sci. U.S.A.">
        <title>Extensive sampling of basidiomycete genomes demonstrates inadequacy of the white-rot/brown-rot paradigm for wood decay fungi.</title>
        <authorList>
            <person name="Riley R."/>
            <person name="Salamov A.A."/>
            <person name="Brown D.W."/>
            <person name="Nagy L.G."/>
            <person name="Floudas D."/>
            <person name="Held B.W."/>
            <person name="Levasseur A."/>
            <person name="Lombard V."/>
            <person name="Morin E."/>
            <person name="Otillar R."/>
            <person name="Lindquist E.A."/>
            <person name="Sun H."/>
            <person name="LaButti K.M."/>
            <person name="Schmutz J."/>
            <person name="Jabbour D."/>
            <person name="Luo H."/>
            <person name="Baker S.E."/>
            <person name="Pisabarro A.G."/>
            <person name="Walton J.D."/>
            <person name="Blanchette R.A."/>
            <person name="Henrissat B."/>
            <person name="Martin F."/>
            <person name="Cullen D."/>
            <person name="Hibbett D.S."/>
            <person name="Grigoriev I.V."/>
        </authorList>
    </citation>
    <scope>NUCLEOTIDE SEQUENCE [LARGE SCALE GENOMIC DNA]</scope>
    <source>
        <strain evidence="2">CBS 339.88</strain>
    </source>
</reference>
<evidence type="ECO:0000313" key="2">
    <source>
        <dbReference type="Proteomes" id="UP000027222"/>
    </source>
</evidence>
<dbReference type="HOGENOM" id="CLU_050558_0_0_1"/>
<protein>
    <submittedName>
        <fullName evidence="1">Uncharacterized protein</fullName>
    </submittedName>
</protein>
<name>A0A067T1M3_GALM3</name>